<evidence type="ECO:0000313" key="2">
    <source>
        <dbReference type="EMBL" id="VEL26456.1"/>
    </source>
</evidence>
<name>A0A448X2R9_9PLAT</name>
<sequence length="66" mass="7407">MPLHVGVGHPNVAGQSGADLRHLYHWLLPSPFVHTLSTWNLYFVKVLRAILRRLLASSIIASISYD</sequence>
<organism evidence="2 3">
    <name type="scientific">Protopolystoma xenopodis</name>
    <dbReference type="NCBI Taxonomy" id="117903"/>
    <lineage>
        <taxon>Eukaryota</taxon>
        <taxon>Metazoa</taxon>
        <taxon>Spiralia</taxon>
        <taxon>Lophotrochozoa</taxon>
        <taxon>Platyhelminthes</taxon>
        <taxon>Monogenea</taxon>
        <taxon>Polyopisthocotylea</taxon>
        <taxon>Polystomatidea</taxon>
        <taxon>Polystomatidae</taxon>
        <taxon>Protopolystoma</taxon>
    </lineage>
</organism>
<evidence type="ECO:0000313" key="3">
    <source>
        <dbReference type="Proteomes" id="UP000784294"/>
    </source>
</evidence>
<dbReference type="Proteomes" id="UP000784294">
    <property type="component" value="Unassembled WGS sequence"/>
</dbReference>
<comment type="caution">
    <text evidence="2">The sequence shown here is derived from an EMBL/GenBank/DDBJ whole genome shotgun (WGS) entry which is preliminary data.</text>
</comment>
<proteinExistence type="predicted"/>
<feature type="transmembrane region" description="Helical" evidence="1">
    <location>
        <begin position="23"/>
        <end position="44"/>
    </location>
</feature>
<reference evidence="2" key="1">
    <citation type="submission" date="2018-11" db="EMBL/GenBank/DDBJ databases">
        <authorList>
            <consortium name="Pathogen Informatics"/>
        </authorList>
    </citation>
    <scope>NUCLEOTIDE SEQUENCE</scope>
</reference>
<accession>A0A448X2R9</accession>
<keyword evidence="1" id="KW-1133">Transmembrane helix</keyword>
<gene>
    <name evidence="2" type="ORF">PXEA_LOCUS19896</name>
</gene>
<keyword evidence="1" id="KW-0472">Membrane</keyword>
<dbReference type="EMBL" id="CAAALY010080378">
    <property type="protein sequence ID" value="VEL26456.1"/>
    <property type="molecule type" value="Genomic_DNA"/>
</dbReference>
<protein>
    <submittedName>
        <fullName evidence="2">Uncharacterized protein</fullName>
    </submittedName>
</protein>
<evidence type="ECO:0000256" key="1">
    <source>
        <dbReference type="SAM" id="Phobius"/>
    </source>
</evidence>
<keyword evidence="1" id="KW-0812">Transmembrane</keyword>
<dbReference type="AlphaFoldDB" id="A0A448X2R9"/>
<keyword evidence="3" id="KW-1185">Reference proteome</keyword>